<evidence type="ECO:0000313" key="1">
    <source>
        <dbReference type="EMBL" id="TQM92213.1"/>
    </source>
</evidence>
<dbReference type="RefSeq" id="WP_142079960.1">
    <property type="nucleotide sequence ID" value="NZ_VFPT01000001.1"/>
</dbReference>
<organism evidence="1 2">
    <name type="scientific">Roseinatronobacter monicus</name>
    <dbReference type="NCBI Taxonomy" id="393481"/>
    <lineage>
        <taxon>Bacteria</taxon>
        <taxon>Pseudomonadati</taxon>
        <taxon>Pseudomonadota</taxon>
        <taxon>Alphaproteobacteria</taxon>
        <taxon>Rhodobacterales</taxon>
        <taxon>Paracoccaceae</taxon>
        <taxon>Roseinatronobacter</taxon>
    </lineage>
</organism>
<dbReference type="OrthoDB" id="7824597at2"/>
<dbReference type="Pfam" id="PF06748">
    <property type="entry name" value="DUF1217"/>
    <property type="match status" value="1"/>
</dbReference>
<dbReference type="Gene3D" id="1.10.3700.10">
    <property type="entry name" value="AGR C 984p-like"/>
    <property type="match status" value="1"/>
</dbReference>
<evidence type="ECO:0000313" key="2">
    <source>
        <dbReference type="Proteomes" id="UP000320582"/>
    </source>
</evidence>
<reference evidence="1 2" key="1">
    <citation type="submission" date="2019-06" db="EMBL/GenBank/DDBJ databases">
        <title>Genomic Encyclopedia of Archaeal and Bacterial Type Strains, Phase II (KMG-II): from individual species to whole genera.</title>
        <authorList>
            <person name="Goeker M."/>
        </authorList>
    </citation>
    <scope>NUCLEOTIDE SEQUENCE [LARGE SCALE GENOMIC DNA]</scope>
    <source>
        <strain evidence="1 2">DSM 18423</strain>
    </source>
</reference>
<gene>
    <name evidence="1" type="ORF">BD293_0806</name>
</gene>
<dbReference type="InterPro" id="IPR023157">
    <property type="entry name" value="AGR-C-984p-like_sf"/>
</dbReference>
<dbReference type="Proteomes" id="UP000320582">
    <property type="component" value="Unassembled WGS sequence"/>
</dbReference>
<dbReference type="InterPro" id="IPR010626">
    <property type="entry name" value="DUF1217"/>
</dbReference>
<keyword evidence="2" id="KW-1185">Reference proteome</keyword>
<name>A0A543KAV2_9RHOB</name>
<accession>A0A543KAV2</accession>
<protein>
    <submittedName>
        <fullName evidence="1">Uncharacterized protein DUF1217</fullName>
    </submittedName>
</protein>
<dbReference type="EMBL" id="VFPT01000001">
    <property type="protein sequence ID" value="TQM92213.1"/>
    <property type="molecule type" value="Genomic_DNA"/>
</dbReference>
<dbReference type="SUPFAM" id="SSF158837">
    <property type="entry name" value="AGR C 984p-like"/>
    <property type="match status" value="1"/>
</dbReference>
<comment type="caution">
    <text evidence="1">The sequence shown here is derived from an EMBL/GenBank/DDBJ whole genome shotgun (WGS) entry which is preliminary data.</text>
</comment>
<dbReference type="AlphaFoldDB" id="A0A543KAV2"/>
<proteinExistence type="predicted"/>
<sequence length="266" mass="29847">MSFQPVIPLSGLGGWAFLNRTRARQEASFNAVPQLQRDVAYFEEKFQKISTADQLVADRRLLRVTLGAFGLQDDLDNRAFIRQIIEGGTDDRRALANRLADKRYFALASALGHLAKTDPTDLQPDLAERLTASYKGRAFEISVGEQDQTLRLALSLQRELPQLAESYSTQASRWFAALGNPPLRQLLETSLGLPKEFGLLDIEDQVTRMQIAMSKRFGTSDLLDMADPVKLKALTHRFLIMSQIREVQAEMSANNVALILLQNIRS</sequence>